<dbReference type="Proteomes" id="UP000184368">
    <property type="component" value="Unassembled WGS sequence"/>
</dbReference>
<evidence type="ECO:0000313" key="8">
    <source>
        <dbReference type="Proteomes" id="UP000184368"/>
    </source>
</evidence>
<dbReference type="InterPro" id="IPR006143">
    <property type="entry name" value="RND_pump_MFP"/>
</dbReference>
<feature type="coiled-coil region" evidence="2">
    <location>
        <begin position="109"/>
        <end position="167"/>
    </location>
</feature>
<dbReference type="Pfam" id="PF25973">
    <property type="entry name" value="BSH_CzcB"/>
    <property type="match status" value="1"/>
</dbReference>
<proteinExistence type="inferred from homology"/>
<evidence type="ECO:0000256" key="3">
    <source>
        <dbReference type="SAM" id="Phobius"/>
    </source>
</evidence>
<comment type="similarity">
    <text evidence="1">Belongs to the membrane fusion protein (MFP) (TC 8.A.1) family.</text>
</comment>
<evidence type="ECO:0000259" key="5">
    <source>
        <dbReference type="Pfam" id="PF25973"/>
    </source>
</evidence>
<dbReference type="Pfam" id="PF25954">
    <property type="entry name" value="Beta-barrel_RND_2"/>
    <property type="match status" value="1"/>
</dbReference>
<feature type="domain" description="CzcB-like barrel-sandwich hybrid" evidence="5">
    <location>
        <begin position="81"/>
        <end position="203"/>
    </location>
</feature>
<dbReference type="Gene3D" id="2.40.30.170">
    <property type="match status" value="1"/>
</dbReference>
<accession>A0A1M5CPM7</accession>
<gene>
    <name evidence="7" type="ORF">SAMN05444008_109162</name>
</gene>
<evidence type="ECO:0000256" key="2">
    <source>
        <dbReference type="SAM" id="Coils"/>
    </source>
</evidence>
<organism evidence="7 8">
    <name type="scientific">Cnuella takakiae</name>
    <dbReference type="NCBI Taxonomy" id="1302690"/>
    <lineage>
        <taxon>Bacteria</taxon>
        <taxon>Pseudomonadati</taxon>
        <taxon>Bacteroidota</taxon>
        <taxon>Chitinophagia</taxon>
        <taxon>Chitinophagales</taxon>
        <taxon>Chitinophagaceae</taxon>
        <taxon>Cnuella</taxon>
    </lineage>
</organism>
<feature type="domain" description="CusB-like beta-barrel" evidence="4">
    <location>
        <begin position="209"/>
        <end position="283"/>
    </location>
</feature>
<dbReference type="AlphaFoldDB" id="A0A1M5CPM7"/>
<dbReference type="PANTHER" id="PTHR30469:SF15">
    <property type="entry name" value="HLYD FAMILY OF SECRETION PROTEINS"/>
    <property type="match status" value="1"/>
</dbReference>
<dbReference type="Gene3D" id="2.40.420.20">
    <property type="match status" value="1"/>
</dbReference>
<keyword evidence="3" id="KW-1133">Transmembrane helix</keyword>
<protein>
    <submittedName>
        <fullName evidence="7">RND family efflux transporter, MFP subunit</fullName>
    </submittedName>
</protein>
<dbReference type="SUPFAM" id="SSF111369">
    <property type="entry name" value="HlyD-like secretion proteins"/>
    <property type="match status" value="1"/>
</dbReference>
<dbReference type="InterPro" id="IPR058647">
    <property type="entry name" value="BSH_CzcB-like"/>
</dbReference>
<dbReference type="Gene3D" id="2.40.50.100">
    <property type="match status" value="1"/>
</dbReference>
<evidence type="ECO:0000313" key="7">
    <source>
        <dbReference type="EMBL" id="SHF56680.1"/>
    </source>
</evidence>
<reference evidence="7 8" key="1">
    <citation type="submission" date="2016-11" db="EMBL/GenBank/DDBJ databases">
        <authorList>
            <person name="Jaros S."/>
            <person name="Januszkiewicz K."/>
            <person name="Wedrychowicz H."/>
        </authorList>
    </citation>
    <scope>NUCLEOTIDE SEQUENCE [LARGE SCALE GENOMIC DNA]</scope>
    <source>
        <strain evidence="7 8">DSM 26897</strain>
    </source>
</reference>
<dbReference type="GO" id="GO:0015562">
    <property type="term" value="F:efflux transmembrane transporter activity"/>
    <property type="evidence" value="ECO:0007669"/>
    <property type="project" value="TreeGrafter"/>
</dbReference>
<dbReference type="PANTHER" id="PTHR30469">
    <property type="entry name" value="MULTIDRUG RESISTANCE PROTEIN MDTA"/>
    <property type="match status" value="1"/>
</dbReference>
<keyword evidence="3" id="KW-0472">Membrane</keyword>
<dbReference type="Gene3D" id="1.10.287.470">
    <property type="entry name" value="Helix hairpin bin"/>
    <property type="match status" value="1"/>
</dbReference>
<evidence type="ECO:0000259" key="6">
    <source>
        <dbReference type="Pfam" id="PF25989"/>
    </source>
</evidence>
<dbReference type="NCBIfam" id="TIGR01730">
    <property type="entry name" value="RND_mfp"/>
    <property type="match status" value="1"/>
</dbReference>
<dbReference type="InterPro" id="IPR058637">
    <property type="entry name" value="YknX-like_C"/>
</dbReference>
<keyword evidence="2" id="KW-0175">Coiled coil</keyword>
<dbReference type="EMBL" id="FQUO01000009">
    <property type="protein sequence ID" value="SHF56680.1"/>
    <property type="molecule type" value="Genomic_DNA"/>
</dbReference>
<dbReference type="InterPro" id="IPR058792">
    <property type="entry name" value="Beta-barrel_RND_2"/>
</dbReference>
<dbReference type="STRING" id="1302690.BUE76_08315"/>
<dbReference type="Pfam" id="PF25989">
    <property type="entry name" value="YknX_C"/>
    <property type="match status" value="1"/>
</dbReference>
<keyword evidence="8" id="KW-1185">Reference proteome</keyword>
<feature type="transmembrane region" description="Helical" evidence="3">
    <location>
        <begin position="6"/>
        <end position="27"/>
    </location>
</feature>
<name>A0A1M5CPM7_9BACT</name>
<keyword evidence="3" id="KW-0812">Transmembrane</keyword>
<sequence>MSKNKIMRTLLTVLIVAGSIGLIGWVLTNNKKKNAEKTAVVAETASGDVAVRVSPVQQDTLAVDFSTNGNFIPAQQLNFAAENSGRVTRVLVDEGSRVRKGQTLAIIEADVLNIDLESAQAAYQNATRDLQRYENAYKTGGVTQQQLDQARLQVQTAQARVSSARVRVGDANVRSSINGIVNKRMIEPGAFVNPGTALFELVDVSKLKLSVTVNEGQVANLKVGDKVNVRASVFPDLNFGGTVTFIAPKADASLNFPVEIEVASNPGGKLRAGMYGTALFASENATAVTTVPRSAFVGSVSSNQVFVADGNTAKIRTVVSGRVIGDKVEILQGLQPGDQVIVSGQINLADGSKINVIK</sequence>
<evidence type="ECO:0000256" key="1">
    <source>
        <dbReference type="ARBA" id="ARBA00009477"/>
    </source>
</evidence>
<feature type="domain" description="YknX-like C-terminal permuted SH3-like" evidence="6">
    <location>
        <begin position="288"/>
        <end position="356"/>
    </location>
</feature>
<evidence type="ECO:0000259" key="4">
    <source>
        <dbReference type="Pfam" id="PF25954"/>
    </source>
</evidence>
<dbReference type="GO" id="GO:1990281">
    <property type="term" value="C:efflux pump complex"/>
    <property type="evidence" value="ECO:0007669"/>
    <property type="project" value="TreeGrafter"/>
</dbReference>